<proteinExistence type="predicted"/>
<gene>
    <name evidence="2" type="ORF">KAK06_15830</name>
</gene>
<dbReference type="EMBL" id="JAGQDE010000014">
    <property type="protein sequence ID" value="MBQ0960424.1"/>
    <property type="molecule type" value="Genomic_DNA"/>
</dbReference>
<dbReference type="RefSeq" id="WP_210803097.1">
    <property type="nucleotide sequence ID" value="NZ_JAGQDE010000014.1"/>
</dbReference>
<name>A0A940YM52_9BURK</name>
<reference evidence="2" key="1">
    <citation type="submission" date="2021-04" db="EMBL/GenBank/DDBJ databases">
        <title>The genome sequence of Ideonella sp. 4Y11.</title>
        <authorList>
            <person name="Liu Y."/>
        </authorList>
    </citation>
    <scope>NUCLEOTIDE SEQUENCE</scope>
    <source>
        <strain evidence="2">4Y11</strain>
    </source>
</reference>
<sequence>MLHALDVSARTVTDQDGQHGQMDGPDDLCRHTLSYANGTQVRLVALGRQIWAFSVRSPDGSEAQASGLLVRRPPSPLPLASLDQVAMREYPAHRRAGFIAVDQVINPRLGGVCPIDAREAGVRRYHAASDAHGYIVVLSSARRGVDCLGWLPVAQRLADEGAS</sequence>
<evidence type="ECO:0000256" key="1">
    <source>
        <dbReference type="SAM" id="MobiDB-lite"/>
    </source>
</evidence>
<protein>
    <submittedName>
        <fullName evidence="2">Uncharacterized protein</fullName>
    </submittedName>
</protein>
<evidence type="ECO:0000313" key="2">
    <source>
        <dbReference type="EMBL" id="MBQ0960424.1"/>
    </source>
</evidence>
<dbReference type="AlphaFoldDB" id="A0A940YM52"/>
<feature type="region of interest" description="Disordered" evidence="1">
    <location>
        <begin position="1"/>
        <end position="22"/>
    </location>
</feature>
<organism evidence="2 3">
    <name type="scientific">Ideonella aquatica</name>
    <dbReference type="NCBI Taxonomy" id="2824119"/>
    <lineage>
        <taxon>Bacteria</taxon>
        <taxon>Pseudomonadati</taxon>
        <taxon>Pseudomonadota</taxon>
        <taxon>Betaproteobacteria</taxon>
        <taxon>Burkholderiales</taxon>
        <taxon>Sphaerotilaceae</taxon>
        <taxon>Ideonella</taxon>
    </lineage>
</organism>
<accession>A0A940YM52</accession>
<evidence type="ECO:0000313" key="3">
    <source>
        <dbReference type="Proteomes" id="UP000678374"/>
    </source>
</evidence>
<dbReference type="Proteomes" id="UP000678374">
    <property type="component" value="Unassembled WGS sequence"/>
</dbReference>
<keyword evidence="3" id="KW-1185">Reference proteome</keyword>
<comment type="caution">
    <text evidence="2">The sequence shown here is derived from an EMBL/GenBank/DDBJ whole genome shotgun (WGS) entry which is preliminary data.</text>
</comment>